<name>A0A1I6BZ82_9BACI</name>
<keyword evidence="1" id="KW-0472">Membrane</keyword>
<gene>
    <name evidence="2" type="ORF">SAMN02745910_04610</name>
</gene>
<keyword evidence="3" id="KW-1185">Reference proteome</keyword>
<evidence type="ECO:0000313" key="3">
    <source>
        <dbReference type="Proteomes" id="UP000182762"/>
    </source>
</evidence>
<protein>
    <submittedName>
        <fullName evidence="2">Uncharacterized protein</fullName>
    </submittedName>
</protein>
<keyword evidence="1" id="KW-1133">Transmembrane helix</keyword>
<keyword evidence="1" id="KW-0812">Transmembrane</keyword>
<evidence type="ECO:0000256" key="1">
    <source>
        <dbReference type="SAM" id="Phobius"/>
    </source>
</evidence>
<feature type="transmembrane region" description="Helical" evidence="1">
    <location>
        <begin position="12"/>
        <end position="36"/>
    </location>
</feature>
<proteinExistence type="predicted"/>
<comment type="caution">
    <text evidence="2">The sequence shown here is derived from an EMBL/GenBank/DDBJ whole genome shotgun (WGS) entry which is preliminary data.</text>
</comment>
<feature type="transmembrane region" description="Helical" evidence="1">
    <location>
        <begin position="43"/>
        <end position="62"/>
    </location>
</feature>
<reference evidence="2 3" key="1">
    <citation type="submission" date="2016-10" db="EMBL/GenBank/DDBJ databases">
        <authorList>
            <person name="Varghese N."/>
            <person name="Submissions S."/>
        </authorList>
    </citation>
    <scope>NUCLEOTIDE SEQUENCE [LARGE SCALE GENOMIC DNA]</scope>
    <source>
        <strain evidence="2 3">DSM 13796</strain>
    </source>
</reference>
<accession>A0A1I6BZ82</accession>
<evidence type="ECO:0000313" key="2">
    <source>
        <dbReference type="EMBL" id="SFQ86241.1"/>
    </source>
</evidence>
<feature type="transmembrane region" description="Helical" evidence="1">
    <location>
        <begin position="74"/>
        <end position="92"/>
    </location>
</feature>
<organism evidence="2 3">
    <name type="scientific">Priestia endophytica DSM 13796</name>
    <dbReference type="NCBI Taxonomy" id="1121089"/>
    <lineage>
        <taxon>Bacteria</taxon>
        <taxon>Bacillati</taxon>
        <taxon>Bacillota</taxon>
        <taxon>Bacilli</taxon>
        <taxon>Bacillales</taxon>
        <taxon>Bacillaceae</taxon>
        <taxon>Priestia</taxon>
    </lineage>
</organism>
<dbReference type="Proteomes" id="UP000182762">
    <property type="component" value="Unassembled WGS sequence"/>
</dbReference>
<dbReference type="EMBL" id="FOXX01000018">
    <property type="protein sequence ID" value="SFQ86241.1"/>
    <property type="molecule type" value="Genomic_DNA"/>
</dbReference>
<sequence length="107" mass="12416">MGCFGSIFRFTFFIICTFVVIWFGGGSIVAFFSALFGQSWVNFWKLFTVWIVANYGIGWLIEVRWKNDDTAGDGFFANFILIISVLIFRGINKFGRIFIRDKHSFLK</sequence>